<dbReference type="PROSITE" id="PS00409">
    <property type="entry name" value="PROKAR_NTER_METHYL"/>
    <property type="match status" value="1"/>
</dbReference>
<evidence type="ECO:0000313" key="2">
    <source>
        <dbReference type="EMBL" id="WKW12955.1"/>
    </source>
</evidence>
<evidence type="ECO:0000313" key="4">
    <source>
        <dbReference type="Proteomes" id="UP001229955"/>
    </source>
</evidence>
<feature type="transmembrane region" description="Helical" evidence="1">
    <location>
        <begin position="21"/>
        <end position="38"/>
    </location>
</feature>
<gene>
    <name evidence="2" type="ORF">Strain138_002266</name>
    <name evidence="3" type="ORF">Strain318_002265</name>
</gene>
<keyword evidence="1" id="KW-1133">Transmembrane helix</keyword>
<dbReference type="EMBL" id="CP130612">
    <property type="protein sequence ID" value="WKW12955.1"/>
    <property type="molecule type" value="Genomic_DNA"/>
</dbReference>
<dbReference type="KEGG" id="pspc:Strain318_002265"/>
<keyword evidence="1" id="KW-0472">Membrane</keyword>
<dbReference type="InterPro" id="IPR012902">
    <property type="entry name" value="N_methyl_site"/>
</dbReference>
<accession>A0AA49JVM3</accession>
<organism evidence="3 4">
    <name type="scientific">Pseudogemmatithrix spongiicola</name>
    <dbReference type="NCBI Taxonomy" id="3062599"/>
    <lineage>
        <taxon>Bacteria</taxon>
        <taxon>Pseudomonadati</taxon>
        <taxon>Gemmatimonadota</taxon>
        <taxon>Gemmatimonadia</taxon>
        <taxon>Gemmatimonadales</taxon>
        <taxon>Gemmatimonadaceae</taxon>
        <taxon>Pseudogemmatithrix</taxon>
    </lineage>
</organism>
<dbReference type="Pfam" id="PF07963">
    <property type="entry name" value="N_methyl"/>
    <property type="match status" value="1"/>
</dbReference>
<protein>
    <submittedName>
        <fullName evidence="3">Prepilin-type N-terminal cleavage/methylation domain-containing protein</fullName>
    </submittedName>
</protein>
<reference evidence="3" key="1">
    <citation type="submission" date="2023-07" db="EMBL/GenBank/DDBJ databases">
        <authorList>
            <person name="Haufschild T."/>
            <person name="Kallscheuer N."/>
            <person name="Hammer J."/>
            <person name="Kohn T."/>
            <person name="Kabuu M."/>
            <person name="Jogler M."/>
            <person name="Wohfarth N."/>
            <person name="Heuer A."/>
            <person name="Rohde M."/>
            <person name="van Teeseling M.C.F."/>
            <person name="Jogler C."/>
        </authorList>
    </citation>
    <scope>NUCLEOTIDE SEQUENCE</scope>
    <source>
        <strain evidence="2">Strain 138</strain>
        <strain evidence="3">Strain 318</strain>
    </source>
</reference>
<name>A0AA49K169_9BACT</name>
<sequence>MTAQARRRLATRRGMTLIEMIVALTIFSFIMAGALSMLRSESKRFQLGGERAAMYQNGRFAMNEMEKDLRTSGAGAPDIQPQMVYISDSAIVFNANYWTNTPGDVEAVYYVATAPDSAVAAMRTTGKITIPYTAIQYPDTNYLVGGVNSSAETISFWFRRDSSTTRTDDFILWRRINNLPPEVVSTNLLRTSGEPFFRYFRLRATATAQSLDTVPRASLPWRHTRPIHLAANDTGTAARIDSIRAVRVSFTVTNGRSGSDEQLRSISRLIRLPNVGIANTKTCGDAPIFSATINILADVDPADSVRYVRLSFLPSVDENAGERDVERYVIFRRFGSATDWGDPFVTIPGGDTLYIYNDRTVIKDSTYRFAVAAQDCTPSLSSLRQTSTVTIP</sequence>
<dbReference type="SUPFAM" id="SSF54523">
    <property type="entry name" value="Pili subunits"/>
    <property type="match status" value="1"/>
</dbReference>
<keyword evidence="4" id="KW-1185">Reference proteome</keyword>
<dbReference type="Proteomes" id="UP001229955">
    <property type="component" value="Chromosome"/>
</dbReference>
<evidence type="ECO:0000313" key="3">
    <source>
        <dbReference type="EMBL" id="WKW15862.1"/>
    </source>
</evidence>
<dbReference type="InterPro" id="IPR045584">
    <property type="entry name" value="Pilin-like"/>
</dbReference>
<dbReference type="RefSeq" id="WP_367885822.1">
    <property type="nucleotide sequence ID" value="NZ_CP130612.1"/>
</dbReference>
<dbReference type="EMBL" id="CP130613">
    <property type="protein sequence ID" value="WKW15862.1"/>
    <property type="molecule type" value="Genomic_DNA"/>
</dbReference>
<proteinExistence type="predicted"/>
<dbReference type="AlphaFoldDB" id="A0AA49K169"/>
<dbReference type="NCBIfam" id="TIGR02532">
    <property type="entry name" value="IV_pilin_GFxxxE"/>
    <property type="match status" value="1"/>
</dbReference>
<accession>A0AA49K169</accession>
<evidence type="ECO:0000256" key="1">
    <source>
        <dbReference type="SAM" id="Phobius"/>
    </source>
</evidence>
<keyword evidence="1" id="KW-0812">Transmembrane</keyword>